<comment type="caution">
    <text evidence="1">The sequence shown here is derived from an EMBL/GenBank/DDBJ whole genome shotgun (WGS) entry which is preliminary data.</text>
</comment>
<reference evidence="1" key="1">
    <citation type="submission" date="2013-05" db="EMBL/GenBank/DDBJ databases">
        <authorList>
            <person name="Yim A.K.Y."/>
            <person name="Chan T.F."/>
            <person name="Ji K.M."/>
            <person name="Liu X.Y."/>
            <person name="Zhou J.W."/>
            <person name="Li R.Q."/>
            <person name="Yang K.Y."/>
            <person name="Li J."/>
            <person name="Li M."/>
            <person name="Law P.T.W."/>
            <person name="Wu Y.L."/>
            <person name="Cai Z.L."/>
            <person name="Qin H."/>
            <person name="Bao Y."/>
            <person name="Leung R.K.K."/>
            <person name="Ng P.K.S."/>
            <person name="Zou J."/>
            <person name="Zhong X.J."/>
            <person name="Ran P.X."/>
            <person name="Zhong N.S."/>
            <person name="Liu Z.G."/>
            <person name="Tsui S.K.W."/>
        </authorList>
    </citation>
    <scope>NUCLEOTIDE SEQUENCE</scope>
    <source>
        <strain evidence="1">Derf</strain>
        <tissue evidence="1">Whole organism</tissue>
    </source>
</reference>
<dbReference type="EMBL" id="ASGP02000001">
    <property type="protein sequence ID" value="KAH9529883.1"/>
    <property type="molecule type" value="Genomic_DNA"/>
</dbReference>
<gene>
    <name evidence="1" type="ORF">DERF_003740</name>
</gene>
<sequence length="67" mass="8197">MMKIKKKNEGQIKDLLSEKKQITNCQEKYGMKSFLFSQRLTKYKKKNFNQYPFDGDDHQHHHYDVMK</sequence>
<reference evidence="1" key="2">
    <citation type="journal article" date="2022" name="Res Sq">
        <title>Comparative Genomics Reveals Insights into the Divergent Evolution of Astigmatic Mites and Household Pest Adaptations.</title>
        <authorList>
            <person name="Xiong Q."/>
            <person name="Wan A.T.-Y."/>
            <person name="Liu X.-Y."/>
            <person name="Fung C.S.-H."/>
            <person name="Xiao X."/>
            <person name="Malainual N."/>
            <person name="Hou J."/>
            <person name="Wang L."/>
            <person name="Wang M."/>
            <person name="Yang K."/>
            <person name="Cui Y."/>
            <person name="Leung E."/>
            <person name="Nong W."/>
            <person name="Shin S.-K."/>
            <person name="Au S."/>
            <person name="Jeong K.Y."/>
            <person name="Chew F.T."/>
            <person name="Hui J."/>
            <person name="Leung T.F."/>
            <person name="Tungtrongchitr A."/>
            <person name="Zhong N."/>
            <person name="Liu Z."/>
            <person name="Tsui S."/>
        </authorList>
    </citation>
    <scope>NUCLEOTIDE SEQUENCE</scope>
    <source>
        <strain evidence="1">Derf</strain>
        <tissue evidence="1">Whole organism</tissue>
    </source>
</reference>
<keyword evidence="2" id="KW-1185">Reference proteome</keyword>
<protein>
    <submittedName>
        <fullName evidence="1">Uncharacterized protein</fullName>
    </submittedName>
</protein>
<accession>A0A922LBQ8</accession>
<organism evidence="1 2">
    <name type="scientific">Dermatophagoides farinae</name>
    <name type="common">American house dust mite</name>
    <dbReference type="NCBI Taxonomy" id="6954"/>
    <lineage>
        <taxon>Eukaryota</taxon>
        <taxon>Metazoa</taxon>
        <taxon>Ecdysozoa</taxon>
        <taxon>Arthropoda</taxon>
        <taxon>Chelicerata</taxon>
        <taxon>Arachnida</taxon>
        <taxon>Acari</taxon>
        <taxon>Acariformes</taxon>
        <taxon>Sarcoptiformes</taxon>
        <taxon>Astigmata</taxon>
        <taxon>Psoroptidia</taxon>
        <taxon>Analgoidea</taxon>
        <taxon>Pyroglyphidae</taxon>
        <taxon>Dermatophagoidinae</taxon>
        <taxon>Dermatophagoides</taxon>
    </lineage>
</organism>
<name>A0A922LBQ8_DERFA</name>
<dbReference type="Proteomes" id="UP000790347">
    <property type="component" value="Unassembled WGS sequence"/>
</dbReference>
<dbReference type="AlphaFoldDB" id="A0A922LBQ8"/>
<evidence type="ECO:0000313" key="1">
    <source>
        <dbReference type="EMBL" id="KAH9529883.1"/>
    </source>
</evidence>
<proteinExistence type="predicted"/>
<evidence type="ECO:0000313" key="2">
    <source>
        <dbReference type="Proteomes" id="UP000790347"/>
    </source>
</evidence>